<dbReference type="Pfam" id="PF13947">
    <property type="entry name" value="GUB_WAK_bind"/>
    <property type="match status" value="1"/>
</dbReference>
<dbReference type="AlphaFoldDB" id="A0A2P6PA39"/>
<keyword evidence="4 12" id="KW-0812">Transmembrane</keyword>
<evidence type="ECO:0000256" key="6">
    <source>
        <dbReference type="ARBA" id="ARBA00022741"/>
    </source>
</evidence>
<dbReference type="InterPro" id="IPR017441">
    <property type="entry name" value="Protein_kinase_ATP_BS"/>
</dbReference>
<keyword evidence="2" id="KW-0723">Serine/threonine-protein kinase</keyword>
<dbReference type="InterPro" id="IPR000719">
    <property type="entry name" value="Prot_kinase_dom"/>
</dbReference>
<dbReference type="InterPro" id="IPR001245">
    <property type="entry name" value="Ser-Thr/Tyr_kinase_cat_dom"/>
</dbReference>
<keyword evidence="5 13" id="KW-0732">Signal</keyword>
<feature type="binding site" evidence="11">
    <location>
        <position position="341"/>
    </location>
    <ligand>
        <name>ATP</name>
        <dbReference type="ChEBI" id="CHEBI:30616"/>
    </ligand>
</feature>
<dbReference type="EC" id="3.1.4.46" evidence="15"/>
<protein>
    <submittedName>
        <fullName evidence="15">Putative glycerophosphodiester phosphodiesterase, protein kinase RLK-Pelle-SD-2b family</fullName>
        <ecNumber evidence="15">3.1.4.46</ecNumber>
    </submittedName>
</protein>
<evidence type="ECO:0000259" key="14">
    <source>
        <dbReference type="PROSITE" id="PS50011"/>
    </source>
</evidence>
<dbReference type="GO" id="GO:0004674">
    <property type="term" value="F:protein serine/threonine kinase activity"/>
    <property type="evidence" value="ECO:0007669"/>
    <property type="project" value="UniProtKB-KW"/>
</dbReference>
<dbReference type="InterPro" id="IPR011009">
    <property type="entry name" value="Kinase-like_dom_sf"/>
</dbReference>
<dbReference type="Pfam" id="PF07714">
    <property type="entry name" value="PK_Tyr_Ser-Thr"/>
    <property type="match status" value="1"/>
</dbReference>
<dbReference type="GO" id="GO:0016020">
    <property type="term" value="C:membrane"/>
    <property type="evidence" value="ECO:0007669"/>
    <property type="project" value="UniProtKB-SubCell"/>
</dbReference>
<dbReference type="OMA" id="VNCLTAN"/>
<keyword evidence="7 11" id="KW-0067">ATP-binding</keyword>
<name>A0A2P6PA39_ROSCH</name>
<dbReference type="PANTHER" id="PTHR27009">
    <property type="entry name" value="RUST RESISTANCE KINASE LR10-RELATED"/>
    <property type="match status" value="1"/>
</dbReference>
<accession>A0A2P6PA39</accession>
<evidence type="ECO:0000256" key="12">
    <source>
        <dbReference type="SAM" id="Phobius"/>
    </source>
</evidence>
<keyword evidence="9 12" id="KW-0472">Membrane</keyword>
<keyword evidence="6 11" id="KW-0547">Nucleotide-binding</keyword>
<dbReference type="Proteomes" id="UP000238479">
    <property type="component" value="Chromosome 7"/>
</dbReference>
<gene>
    <name evidence="15" type="ORF">RchiOBHm_Chr7g0209921</name>
</gene>
<keyword evidence="3" id="KW-0808">Transferase</keyword>
<feature type="chain" id="PRO_5015187699" evidence="13">
    <location>
        <begin position="26"/>
        <end position="623"/>
    </location>
</feature>
<dbReference type="PROSITE" id="PS50011">
    <property type="entry name" value="PROTEIN_KINASE_DOM"/>
    <property type="match status" value="1"/>
</dbReference>
<feature type="domain" description="Protein kinase" evidence="14">
    <location>
        <begin position="313"/>
        <end position="583"/>
    </location>
</feature>
<evidence type="ECO:0000256" key="2">
    <source>
        <dbReference type="ARBA" id="ARBA00022527"/>
    </source>
</evidence>
<keyword evidence="16" id="KW-1185">Reference proteome</keyword>
<evidence type="ECO:0000256" key="8">
    <source>
        <dbReference type="ARBA" id="ARBA00022989"/>
    </source>
</evidence>
<feature type="transmembrane region" description="Helical" evidence="12">
    <location>
        <begin position="258"/>
        <end position="275"/>
    </location>
</feature>
<keyword evidence="15" id="KW-0418">Kinase</keyword>
<evidence type="ECO:0000313" key="15">
    <source>
        <dbReference type="EMBL" id="PRQ18785.1"/>
    </source>
</evidence>
<evidence type="ECO:0000256" key="7">
    <source>
        <dbReference type="ARBA" id="ARBA00022840"/>
    </source>
</evidence>
<dbReference type="EMBL" id="PDCK01000045">
    <property type="protein sequence ID" value="PRQ18785.1"/>
    <property type="molecule type" value="Genomic_DNA"/>
</dbReference>
<keyword evidence="10" id="KW-0325">Glycoprotein</keyword>
<evidence type="ECO:0000256" key="11">
    <source>
        <dbReference type="PROSITE-ProRule" id="PRU10141"/>
    </source>
</evidence>
<organism evidence="15 16">
    <name type="scientific">Rosa chinensis</name>
    <name type="common">China rose</name>
    <dbReference type="NCBI Taxonomy" id="74649"/>
    <lineage>
        <taxon>Eukaryota</taxon>
        <taxon>Viridiplantae</taxon>
        <taxon>Streptophyta</taxon>
        <taxon>Embryophyta</taxon>
        <taxon>Tracheophyta</taxon>
        <taxon>Spermatophyta</taxon>
        <taxon>Magnoliopsida</taxon>
        <taxon>eudicotyledons</taxon>
        <taxon>Gunneridae</taxon>
        <taxon>Pentapetalae</taxon>
        <taxon>rosids</taxon>
        <taxon>fabids</taxon>
        <taxon>Rosales</taxon>
        <taxon>Rosaceae</taxon>
        <taxon>Rosoideae</taxon>
        <taxon>Rosoideae incertae sedis</taxon>
        <taxon>Rosa</taxon>
    </lineage>
</organism>
<comment type="subcellular location">
    <subcellularLocation>
        <location evidence="1">Membrane</location>
        <topology evidence="1">Single-pass type I membrane protein</topology>
    </subcellularLocation>
</comment>
<dbReference type="SUPFAM" id="SSF56112">
    <property type="entry name" value="Protein kinase-like (PK-like)"/>
    <property type="match status" value="1"/>
</dbReference>
<dbReference type="Gene3D" id="1.10.510.10">
    <property type="entry name" value="Transferase(Phosphotransferase) domain 1"/>
    <property type="match status" value="2"/>
</dbReference>
<dbReference type="Gramene" id="PRQ18785">
    <property type="protein sequence ID" value="PRQ18785"/>
    <property type="gene ID" value="RchiOBHm_Chr7g0209921"/>
</dbReference>
<evidence type="ECO:0000256" key="5">
    <source>
        <dbReference type="ARBA" id="ARBA00022729"/>
    </source>
</evidence>
<evidence type="ECO:0000256" key="10">
    <source>
        <dbReference type="ARBA" id="ARBA00023180"/>
    </source>
</evidence>
<dbReference type="FunFam" id="3.30.200.20:FF:000178">
    <property type="entry name" value="serine/threonine-protein kinase PBS1-like"/>
    <property type="match status" value="1"/>
</dbReference>
<dbReference type="PROSITE" id="PS00107">
    <property type="entry name" value="PROTEIN_KINASE_ATP"/>
    <property type="match status" value="1"/>
</dbReference>
<proteinExistence type="predicted"/>
<dbReference type="InterPro" id="IPR045874">
    <property type="entry name" value="LRK10/LRL21-25-like"/>
</dbReference>
<dbReference type="Gene3D" id="3.30.200.20">
    <property type="entry name" value="Phosphorylase Kinase, domain 1"/>
    <property type="match status" value="1"/>
</dbReference>
<evidence type="ECO:0000256" key="9">
    <source>
        <dbReference type="ARBA" id="ARBA00023136"/>
    </source>
</evidence>
<sequence>MMLKRVWLCTCVIAICFVISQEAKAEKLCQPASCGDLHDIRYPFRLKINGSDQNCLSSPAELTCDEHNRTTLNLYNGTYYVRAINYDNSTIQVVDPGLLRDSCPFRPLYLLTGDNFSHTDIYQPTGAYDFVSFLDCLQPVKSRDYAKVNCSSSLSTTSYSYIMVGYRVGDLPPSCYMVTASLAMLQQPWGHRSFSLTRQQLERGFDLSWGKYICEKHCQASDAFCSFSNYRWECYDNCYSPFTTIYCFQDYLKRACSMVIRTVIGIIVFLGFWSYKLYSKMFVKDDAVEEFLHSYKNQMPRRYSYLDIRKMTTDFKDKLGQGGFGSVYKGELSNGHLVAVKMLSGSKGNGQDFINEVATIGRIHHVNVVQLIGFCSDGLKRALVYDFMPNGSLDNYIFPKKKKALSLSWNRMQEIALGVAHAIEYLHQGCHVQILHFEFLILNRTIFFLMRTSLQKFRTLGLPGYIAPELFYRTIGSVSYKADVYSFGMLLLEMAGRRKNLNLDAKSSSQIYFPSWIFGQLEKGLCIEIEDACESDKKIAKKMIIVALWCIQLTPVDRPSMSKVVEMLEGEVQVLQMPPKPFYCPQDLPKADLPGESDFEEVSTQQHSAIELPSFQSFGNVIE</sequence>
<evidence type="ECO:0000256" key="1">
    <source>
        <dbReference type="ARBA" id="ARBA00004479"/>
    </source>
</evidence>
<comment type="caution">
    <text evidence="15">The sequence shown here is derived from an EMBL/GenBank/DDBJ whole genome shotgun (WGS) entry which is preliminary data.</text>
</comment>
<evidence type="ECO:0000256" key="3">
    <source>
        <dbReference type="ARBA" id="ARBA00022679"/>
    </source>
</evidence>
<dbReference type="GO" id="GO:0005524">
    <property type="term" value="F:ATP binding"/>
    <property type="evidence" value="ECO:0007669"/>
    <property type="project" value="UniProtKB-UniRule"/>
</dbReference>
<evidence type="ECO:0000313" key="16">
    <source>
        <dbReference type="Proteomes" id="UP000238479"/>
    </source>
</evidence>
<keyword evidence="15" id="KW-0378">Hydrolase</keyword>
<dbReference type="InterPro" id="IPR025287">
    <property type="entry name" value="WAK_GUB"/>
</dbReference>
<evidence type="ECO:0000256" key="13">
    <source>
        <dbReference type="SAM" id="SignalP"/>
    </source>
</evidence>
<evidence type="ECO:0000256" key="4">
    <source>
        <dbReference type="ARBA" id="ARBA00022692"/>
    </source>
</evidence>
<feature type="signal peptide" evidence="13">
    <location>
        <begin position="1"/>
        <end position="25"/>
    </location>
</feature>
<dbReference type="GO" id="GO:0030247">
    <property type="term" value="F:polysaccharide binding"/>
    <property type="evidence" value="ECO:0007669"/>
    <property type="project" value="InterPro"/>
</dbReference>
<reference evidence="15 16" key="1">
    <citation type="journal article" date="2018" name="Nat. Genet.">
        <title>The Rosa genome provides new insights in the design of modern roses.</title>
        <authorList>
            <person name="Bendahmane M."/>
        </authorList>
    </citation>
    <scope>NUCLEOTIDE SEQUENCE [LARGE SCALE GENOMIC DNA]</scope>
    <source>
        <strain evidence="16">cv. Old Blush</strain>
    </source>
</reference>
<dbReference type="GO" id="GO:0008889">
    <property type="term" value="F:glycerophosphodiester phosphodiesterase activity"/>
    <property type="evidence" value="ECO:0007669"/>
    <property type="project" value="UniProtKB-EC"/>
</dbReference>
<keyword evidence="8 12" id="KW-1133">Transmembrane helix</keyword>